<accession>A0A9W8CEJ4</accession>
<name>A0A9W8CEJ4_9POAL</name>
<dbReference type="InterPro" id="IPR027417">
    <property type="entry name" value="P-loop_NTPase"/>
</dbReference>
<reference evidence="1 2" key="1">
    <citation type="submission" date="2022-10" db="EMBL/GenBank/DDBJ databases">
        <title>WGS assembly of Paspalum vaginatum 540-79.</title>
        <authorList>
            <person name="Sun G."/>
            <person name="Wase N."/>
            <person name="Shu S."/>
            <person name="Jenkins J."/>
            <person name="Zhou B."/>
            <person name="Torres-Rodriguez J."/>
            <person name="Chen C."/>
            <person name="Sandor L."/>
            <person name="Plott C."/>
            <person name="Yoshinga Y."/>
            <person name="Daum C."/>
            <person name="Qi P."/>
            <person name="Barry K."/>
            <person name="Lipzen A."/>
            <person name="Berry L."/>
            <person name="Pedersen C."/>
            <person name="Gottilla T."/>
            <person name="Foltz A."/>
            <person name="Yu H."/>
            <person name="O'Malley R."/>
            <person name="Zhang C."/>
            <person name="Devos K."/>
            <person name="Sigmon B."/>
            <person name="Yu B."/>
            <person name="Obata T."/>
            <person name="Schmutz J."/>
            <person name="Schnable J."/>
        </authorList>
    </citation>
    <scope>NUCLEOTIDE SEQUENCE [LARGE SCALE GENOMIC DNA]</scope>
    <source>
        <strain evidence="2">cv. 540-79</strain>
    </source>
</reference>
<organism evidence="1 2">
    <name type="scientific">Paspalum vaginatum</name>
    <name type="common">seashore paspalum</name>
    <dbReference type="NCBI Taxonomy" id="158149"/>
    <lineage>
        <taxon>Eukaryota</taxon>
        <taxon>Viridiplantae</taxon>
        <taxon>Streptophyta</taxon>
        <taxon>Embryophyta</taxon>
        <taxon>Tracheophyta</taxon>
        <taxon>Spermatophyta</taxon>
        <taxon>Magnoliopsida</taxon>
        <taxon>Liliopsida</taxon>
        <taxon>Poales</taxon>
        <taxon>Poaceae</taxon>
        <taxon>PACMAD clade</taxon>
        <taxon>Panicoideae</taxon>
        <taxon>Andropogonodae</taxon>
        <taxon>Paspaleae</taxon>
        <taxon>Paspalinae</taxon>
        <taxon>Paspalum</taxon>
    </lineage>
</organism>
<proteinExistence type="predicted"/>
<evidence type="ECO:0008006" key="3">
    <source>
        <dbReference type="Google" id="ProtNLM"/>
    </source>
</evidence>
<evidence type="ECO:0000313" key="2">
    <source>
        <dbReference type="Proteomes" id="UP001164776"/>
    </source>
</evidence>
<dbReference type="EMBL" id="MU629506">
    <property type="protein sequence ID" value="KAJ1256494.1"/>
    <property type="molecule type" value="Genomic_DNA"/>
</dbReference>
<protein>
    <recommendedName>
        <fullName evidence="3">Rx N-terminal domain-containing protein</fullName>
    </recommendedName>
</protein>
<dbReference type="AlphaFoldDB" id="A0A9W8CEJ4"/>
<comment type="caution">
    <text evidence="1">The sequence shown here is derived from an EMBL/GenBank/DDBJ whole genome shotgun (WGS) entry which is preliminary data.</text>
</comment>
<dbReference type="SUPFAM" id="SSF52540">
    <property type="entry name" value="P-loop containing nucleoside triphosphate hydrolases"/>
    <property type="match status" value="1"/>
</dbReference>
<evidence type="ECO:0000313" key="1">
    <source>
        <dbReference type="EMBL" id="KAJ1256494.1"/>
    </source>
</evidence>
<dbReference type="OrthoDB" id="690567at2759"/>
<dbReference type="Proteomes" id="UP001164776">
    <property type="component" value="Unassembled WGS sequence"/>
</dbReference>
<sequence length="487" mass="54977">MDLVISAVASEVVNRFISFVSNKYSSQACLKENLEILQHLLLRAHTIFEEAEGRYISNSRMLVQLKTLTEDMFRGYDVLDTYLPLLKIGGIEEVSGLSIWPFAITRCLHMAESTTVSYQVQSAIKTLETTVANMTEFIMILAGCRRMFRSPYSSYLYIDNFMFGRQVEKQQVINILMQGNPFRSSAPTVLPIIGGCRVGKKTLVGNICSDDRIRSYYPCILHFRAESGDEIQKIHPESFKNVRTLVTIEFFSDVADKYWQKFCSILVALTGKGSKVIIISRLEKLIRFGTVDPIRINSFSREEYSYLFKVLAFGSANPMDHPQLALVGKELATVFQGSLVMLNVYASVLRSNMNVQFWTRVLELFRVIIHNNLARFGEHPKTLLEKDGRAVDITGFSVSSLSGSGNTSSFRLGLLTTTGKDASKADELPTMSFGDIIAGSKILPHKFRLVWESRLPPYTVICANCAAEYPQHPVSQRKKRRRLCMSL</sequence>
<keyword evidence="2" id="KW-1185">Reference proteome</keyword>
<gene>
    <name evidence="1" type="ORF">BS78_K014100</name>
</gene>
<dbReference type="PANTHER" id="PTHR33377">
    <property type="entry name" value="OS10G0134700 PROTEIN-RELATED"/>
    <property type="match status" value="1"/>
</dbReference>
<dbReference type="PANTHER" id="PTHR33377:SF62">
    <property type="entry name" value="OS10G0133166 PROTEIN"/>
    <property type="match status" value="1"/>
</dbReference>